<dbReference type="SUPFAM" id="SSF53649">
    <property type="entry name" value="Alkaline phosphatase-like"/>
    <property type="match status" value="1"/>
</dbReference>
<protein>
    <submittedName>
        <fullName evidence="2">Uncharacterized protein LOC106804652</fullName>
    </submittedName>
</protein>
<dbReference type="CDD" id="cd16021">
    <property type="entry name" value="ALP_like"/>
    <property type="match status" value="1"/>
</dbReference>
<dbReference type="InterPro" id="IPR017850">
    <property type="entry name" value="Alkaline_phosphatase_core_sf"/>
</dbReference>
<proteinExistence type="predicted"/>
<sequence>MWRYVTHVSPAVCPRRSFTHVEGTRLVFGPLQRMEAIPEEFSRCSYRGVTRVRTNDAFRYSPPLPIVAESTDVSGFSALNIQCLNAAGQATHTNFHLVKEDMFIVKANHTNFHPVKEDMTVVKSNNSNGKSPRANSARPNVVLLGMDSVSRLNFIRQMPSTYLFLKTTLGAVELLGYNKVGDATFPNLLALLTGKFKQQLATVDEMERMPLDDFPFVWKDFKRQDYRTLYIEDECIMSTFNYVKRGFESPPTDHYLRPFVCAVESHFETDHVAPPCVGMKTLSEVLLDYFVEFLATDHRGKSKFGFVFLARDSHNRLNFAADEMHRRFFDKMHEKEILRNTIVVYFSDHGLRVGRELQTTIGKLEERTPFAFVIAPESFRSRHRLLYDNLRQNAVRLTTPFDIHATLKHLLQIGQTKPYEHAGHGVSLFDDVPPNRTCADAKIPPHWCACDMSHVKVASDSTGTVRRAAVALLNSINEQTRKYRTACLPFLLQTIQDARVSVDGASGETSRRYLITIVARADGDDRKGGRASSETVFAGTVIYYPDTSTFTVAHEISRLNIYGRQSRCVLHPKIRKLCYCRRNEDGIYKIYKEKYQANAQ</sequence>
<dbReference type="RefSeq" id="XP_014661409.1">
    <property type="nucleotide sequence ID" value="XM_014805923.1"/>
</dbReference>
<dbReference type="PANTHER" id="PTHR10974:SF1">
    <property type="entry name" value="FI08016P-RELATED"/>
    <property type="match status" value="1"/>
</dbReference>
<dbReference type="InterPro" id="IPR004245">
    <property type="entry name" value="DUF229"/>
</dbReference>
<gene>
    <name evidence="2" type="primary">LOC106804652</name>
</gene>
<dbReference type="Gene3D" id="3.40.720.10">
    <property type="entry name" value="Alkaline Phosphatase, subunit A"/>
    <property type="match status" value="1"/>
</dbReference>
<evidence type="ECO:0000313" key="2">
    <source>
        <dbReference type="RefSeq" id="XP_014661409.1"/>
    </source>
</evidence>
<dbReference type="GeneID" id="106804652"/>
<accession>A0ABM1DN88</accession>
<evidence type="ECO:0000313" key="1">
    <source>
        <dbReference type="Proteomes" id="UP000695022"/>
    </source>
</evidence>
<name>A0ABM1DN88_PRICU</name>
<dbReference type="Pfam" id="PF02995">
    <property type="entry name" value="DUF229"/>
    <property type="match status" value="1"/>
</dbReference>
<dbReference type="Proteomes" id="UP000695022">
    <property type="component" value="Unplaced"/>
</dbReference>
<reference evidence="2" key="1">
    <citation type="submission" date="2025-08" db="UniProtKB">
        <authorList>
            <consortium name="RefSeq"/>
        </authorList>
    </citation>
    <scope>IDENTIFICATION</scope>
</reference>
<dbReference type="PANTHER" id="PTHR10974">
    <property type="entry name" value="FI08016P-RELATED"/>
    <property type="match status" value="1"/>
</dbReference>
<keyword evidence="1" id="KW-1185">Reference proteome</keyword>
<organism evidence="1 2">
    <name type="scientific">Priapulus caudatus</name>
    <name type="common">Priapulid worm</name>
    <dbReference type="NCBI Taxonomy" id="37621"/>
    <lineage>
        <taxon>Eukaryota</taxon>
        <taxon>Metazoa</taxon>
        <taxon>Ecdysozoa</taxon>
        <taxon>Scalidophora</taxon>
        <taxon>Priapulida</taxon>
        <taxon>Priapulimorpha</taxon>
        <taxon>Priapulimorphida</taxon>
        <taxon>Priapulidae</taxon>
        <taxon>Priapulus</taxon>
    </lineage>
</organism>